<protein>
    <submittedName>
        <fullName evidence="1">Uncharacterized protein</fullName>
    </submittedName>
</protein>
<gene>
    <name evidence="1" type="ORF">MKS91_04585</name>
</gene>
<dbReference type="Proteomes" id="UP001320768">
    <property type="component" value="Unassembled WGS sequence"/>
</dbReference>
<reference evidence="1 2" key="1">
    <citation type="journal article" date="2022" name="Nat. Microbiol.">
        <title>The microbiome of a bacterivorous marine choanoflagellate contains a resource-demanding obligate bacterial associate.</title>
        <authorList>
            <person name="Needham D.M."/>
            <person name="Poirier C."/>
            <person name="Bachy C."/>
            <person name="George E.E."/>
            <person name="Wilken S."/>
            <person name="Yung C.C.M."/>
            <person name="Limardo A.J."/>
            <person name="Morando M."/>
            <person name="Sudek L."/>
            <person name="Malmstrom R.R."/>
            <person name="Keeling P.J."/>
            <person name="Santoro A.E."/>
            <person name="Worden A.Z."/>
        </authorList>
    </citation>
    <scope>NUCLEOTIDE SEQUENCE [LARGE SCALE GENOMIC DNA]</scope>
    <source>
        <strain evidence="1 2">Comchoano-2</strain>
    </source>
</reference>
<evidence type="ECO:0000313" key="2">
    <source>
        <dbReference type="Proteomes" id="UP001320768"/>
    </source>
</evidence>
<organism evidence="1 2">
    <name type="scientific">Candidatus Synchoanobacter obligatus</name>
    <dbReference type="NCBI Taxonomy" id="2919597"/>
    <lineage>
        <taxon>Bacteria</taxon>
        <taxon>Pseudomonadati</taxon>
        <taxon>Pseudomonadota</taxon>
        <taxon>Gammaproteobacteria</taxon>
        <taxon>Candidatus Comchoanobacterales</taxon>
        <taxon>Candidatus Comchoanobacteraceae</taxon>
        <taxon>Candidatus Synchoanobacter</taxon>
    </lineage>
</organism>
<dbReference type="EMBL" id="JAKUDN010000002">
    <property type="protein sequence ID" value="MCP8352561.1"/>
    <property type="molecule type" value="Genomic_DNA"/>
</dbReference>
<name>A0ABT1L6X9_9GAMM</name>
<accession>A0ABT1L6X9</accession>
<keyword evidence="2" id="KW-1185">Reference proteome</keyword>
<evidence type="ECO:0000313" key="1">
    <source>
        <dbReference type="EMBL" id="MCP8352561.1"/>
    </source>
</evidence>
<sequence>MKTNHTQLPDAPMIDHVDQSIIVNQNTYTCPILITKTWLVTELDALTPDTWINHPMRLPVQQILSWPEITPNPSLLDLYWQKNIQIELLKIAAACQMTKLSIAENRDYQLVIFPLAF</sequence>
<dbReference type="RefSeq" id="WP_258569667.1">
    <property type="nucleotide sequence ID" value="NZ_JAKUDN010000002.1"/>
</dbReference>
<comment type="caution">
    <text evidence="1">The sequence shown here is derived from an EMBL/GenBank/DDBJ whole genome shotgun (WGS) entry which is preliminary data.</text>
</comment>
<proteinExistence type="predicted"/>